<evidence type="ECO:0000259" key="7">
    <source>
        <dbReference type="PROSITE" id="PS50305"/>
    </source>
</evidence>
<keyword evidence="4" id="KW-0862">Zinc</keyword>
<evidence type="ECO:0000256" key="3">
    <source>
        <dbReference type="ARBA" id="ARBA00022723"/>
    </source>
</evidence>
<evidence type="ECO:0000256" key="6">
    <source>
        <dbReference type="PROSITE-ProRule" id="PRU00236"/>
    </source>
</evidence>
<dbReference type="PANTHER" id="PTHR11085:SF6">
    <property type="entry name" value="NAD-DEPENDENT PROTEIN DEACETYLASE SIRTUIN-2"/>
    <property type="match status" value="1"/>
</dbReference>
<dbReference type="Gene3D" id="3.40.50.1220">
    <property type="entry name" value="TPP-binding domain"/>
    <property type="match status" value="1"/>
</dbReference>
<dbReference type="AlphaFoldDB" id="A0ABD3QVN9"/>
<comment type="cofactor">
    <cofactor evidence="1">
        <name>Zn(2+)</name>
        <dbReference type="ChEBI" id="CHEBI:29105"/>
    </cofactor>
</comment>
<dbReference type="Pfam" id="PF02146">
    <property type="entry name" value="SIR2"/>
    <property type="match status" value="1"/>
</dbReference>
<dbReference type="SUPFAM" id="SSF52467">
    <property type="entry name" value="DHS-like NAD/FAD-binding domain"/>
    <property type="match status" value="1"/>
</dbReference>
<comment type="caution">
    <text evidence="8">The sequence shown here is derived from an EMBL/GenBank/DDBJ whole genome shotgun (WGS) entry which is preliminary data.</text>
</comment>
<dbReference type="InterPro" id="IPR026590">
    <property type="entry name" value="Ssirtuin_cat_dom"/>
</dbReference>
<evidence type="ECO:0000256" key="4">
    <source>
        <dbReference type="ARBA" id="ARBA00022833"/>
    </source>
</evidence>
<proteinExistence type="predicted"/>
<gene>
    <name evidence="8" type="ORF">ACHAW5_005872</name>
</gene>
<comment type="caution">
    <text evidence="6">Lacks conserved residue(s) required for the propagation of feature annotation.</text>
</comment>
<keyword evidence="9" id="KW-1185">Reference proteome</keyword>
<dbReference type="EMBL" id="JALLAZ020000090">
    <property type="protein sequence ID" value="KAL3804274.1"/>
    <property type="molecule type" value="Genomic_DNA"/>
</dbReference>
<evidence type="ECO:0000313" key="8">
    <source>
        <dbReference type="EMBL" id="KAL3804274.1"/>
    </source>
</evidence>
<dbReference type="InterPro" id="IPR029035">
    <property type="entry name" value="DHS-like_NAD/FAD-binding_dom"/>
</dbReference>
<evidence type="ECO:0000313" key="9">
    <source>
        <dbReference type="Proteomes" id="UP001530315"/>
    </source>
</evidence>
<sequence length="123" mass="13842">MVERGEVPKCIECGNYVKPTIVFFGEVMPNRFGQLIHSDVASCDLVIVIGTSLQVAPVASIPNWVKSNVHRLLINREKVGSFQGNFPTDVFLEGECDESIRKLCQMAGWEEELNQIYSDMHLK</sequence>
<keyword evidence="3" id="KW-0479">Metal-binding</keyword>
<evidence type="ECO:0000256" key="5">
    <source>
        <dbReference type="ARBA" id="ARBA00023027"/>
    </source>
</evidence>
<feature type="domain" description="Deacetylase sirtuin-type" evidence="7">
    <location>
        <begin position="1"/>
        <end position="110"/>
    </location>
</feature>
<accession>A0ABD3QVN9</accession>
<dbReference type="InterPro" id="IPR003000">
    <property type="entry name" value="Sirtuin"/>
</dbReference>
<dbReference type="PROSITE" id="PS50305">
    <property type="entry name" value="SIRTUIN"/>
    <property type="match status" value="1"/>
</dbReference>
<evidence type="ECO:0000256" key="2">
    <source>
        <dbReference type="ARBA" id="ARBA00022679"/>
    </source>
</evidence>
<dbReference type="InterPro" id="IPR026591">
    <property type="entry name" value="Sirtuin_cat_small_dom_sf"/>
</dbReference>
<dbReference type="GO" id="GO:0046872">
    <property type="term" value="F:metal ion binding"/>
    <property type="evidence" value="ECO:0007669"/>
    <property type="project" value="UniProtKB-KW"/>
</dbReference>
<organism evidence="8 9">
    <name type="scientific">Stephanodiscus triporus</name>
    <dbReference type="NCBI Taxonomy" id="2934178"/>
    <lineage>
        <taxon>Eukaryota</taxon>
        <taxon>Sar</taxon>
        <taxon>Stramenopiles</taxon>
        <taxon>Ochrophyta</taxon>
        <taxon>Bacillariophyta</taxon>
        <taxon>Coscinodiscophyceae</taxon>
        <taxon>Thalassiosirophycidae</taxon>
        <taxon>Stephanodiscales</taxon>
        <taxon>Stephanodiscaceae</taxon>
        <taxon>Stephanodiscus</taxon>
    </lineage>
</organism>
<evidence type="ECO:0000256" key="1">
    <source>
        <dbReference type="ARBA" id="ARBA00001947"/>
    </source>
</evidence>
<name>A0ABD3QVN9_9STRA</name>
<keyword evidence="5" id="KW-0520">NAD</keyword>
<keyword evidence="2" id="KW-0808">Transferase</keyword>
<reference evidence="8 9" key="1">
    <citation type="submission" date="2024-10" db="EMBL/GenBank/DDBJ databases">
        <title>Updated reference genomes for cyclostephanoid diatoms.</title>
        <authorList>
            <person name="Roberts W.R."/>
            <person name="Alverson A.J."/>
        </authorList>
    </citation>
    <scope>NUCLEOTIDE SEQUENCE [LARGE SCALE GENOMIC DNA]</scope>
    <source>
        <strain evidence="8 9">AJA276-08</strain>
    </source>
</reference>
<protein>
    <recommendedName>
        <fullName evidence="7">Deacetylase sirtuin-type domain-containing protein</fullName>
    </recommendedName>
</protein>
<dbReference type="PANTHER" id="PTHR11085">
    <property type="entry name" value="NAD-DEPENDENT PROTEIN DEACYLASE SIRTUIN-5, MITOCHONDRIAL-RELATED"/>
    <property type="match status" value="1"/>
</dbReference>
<dbReference type="Proteomes" id="UP001530315">
    <property type="component" value="Unassembled WGS sequence"/>
</dbReference>
<dbReference type="InterPro" id="IPR050134">
    <property type="entry name" value="NAD-dep_sirtuin_deacylases"/>
</dbReference>
<dbReference type="Gene3D" id="3.30.1600.10">
    <property type="entry name" value="SIR2/SIRT2 'Small Domain"/>
    <property type="match status" value="1"/>
</dbReference>
<dbReference type="GO" id="GO:0016740">
    <property type="term" value="F:transferase activity"/>
    <property type="evidence" value="ECO:0007669"/>
    <property type="project" value="UniProtKB-KW"/>
</dbReference>